<accession>A0A444YXL7</accession>
<name>A0A444YXL7_ARAHY</name>
<dbReference type="PROSITE" id="PS51471">
    <property type="entry name" value="FE2OG_OXY"/>
    <property type="match status" value="1"/>
</dbReference>
<dbReference type="SUPFAM" id="SSF51197">
    <property type="entry name" value="Clavaminate synthase-like"/>
    <property type="match status" value="1"/>
</dbReference>
<proteinExistence type="predicted"/>
<evidence type="ECO:0000256" key="1">
    <source>
        <dbReference type="ARBA" id="ARBA00022723"/>
    </source>
</evidence>
<evidence type="ECO:0000256" key="2">
    <source>
        <dbReference type="ARBA" id="ARBA00023004"/>
    </source>
</evidence>
<dbReference type="Gene3D" id="2.60.120.330">
    <property type="entry name" value="B-lactam Antibiotic, Isopenicillin N Synthase, Chain"/>
    <property type="match status" value="2"/>
</dbReference>
<dbReference type="EMBL" id="SDMP01000015">
    <property type="protein sequence ID" value="RYR06679.1"/>
    <property type="molecule type" value="Genomic_DNA"/>
</dbReference>
<keyword evidence="5" id="KW-1185">Reference proteome</keyword>
<dbReference type="InterPro" id="IPR026992">
    <property type="entry name" value="DIOX_N"/>
</dbReference>
<organism evidence="4 5">
    <name type="scientific">Arachis hypogaea</name>
    <name type="common">Peanut</name>
    <dbReference type="NCBI Taxonomy" id="3818"/>
    <lineage>
        <taxon>Eukaryota</taxon>
        <taxon>Viridiplantae</taxon>
        <taxon>Streptophyta</taxon>
        <taxon>Embryophyta</taxon>
        <taxon>Tracheophyta</taxon>
        <taxon>Spermatophyta</taxon>
        <taxon>Magnoliopsida</taxon>
        <taxon>eudicotyledons</taxon>
        <taxon>Gunneridae</taxon>
        <taxon>Pentapetalae</taxon>
        <taxon>rosids</taxon>
        <taxon>fabids</taxon>
        <taxon>Fabales</taxon>
        <taxon>Fabaceae</taxon>
        <taxon>Papilionoideae</taxon>
        <taxon>50 kb inversion clade</taxon>
        <taxon>dalbergioids sensu lato</taxon>
        <taxon>Dalbergieae</taxon>
        <taxon>Pterocarpus clade</taxon>
        <taxon>Arachis</taxon>
    </lineage>
</organism>
<evidence type="ECO:0000313" key="5">
    <source>
        <dbReference type="Proteomes" id="UP000289738"/>
    </source>
</evidence>
<evidence type="ECO:0000259" key="3">
    <source>
        <dbReference type="PROSITE" id="PS51471"/>
    </source>
</evidence>
<reference evidence="4 5" key="1">
    <citation type="submission" date="2019-01" db="EMBL/GenBank/DDBJ databases">
        <title>Sequencing of cultivated peanut Arachis hypogaea provides insights into genome evolution and oil improvement.</title>
        <authorList>
            <person name="Chen X."/>
        </authorList>
    </citation>
    <scope>NUCLEOTIDE SEQUENCE [LARGE SCALE GENOMIC DNA]</scope>
    <source>
        <strain evidence="5">cv. Fuhuasheng</strain>
        <tissue evidence="4">Leaves</tissue>
    </source>
</reference>
<dbReference type="PANTHER" id="PTHR44259">
    <property type="entry name" value="OS07G0183000 PROTEIN-RELATED"/>
    <property type="match status" value="1"/>
</dbReference>
<dbReference type="Pfam" id="PF03171">
    <property type="entry name" value="2OG-FeII_Oxy"/>
    <property type="match status" value="1"/>
</dbReference>
<comment type="caution">
    <text evidence="4">The sequence shown here is derived from an EMBL/GenBank/DDBJ whole genome shotgun (WGS) entry which is preliminary data.</text>
</comment>
<keyword evidence="2" id="KW-0408">Iron</keyword>
<dbReference type="Pfam" id="PF14226">
    <property type="entry name" value="DIOX_N"/>
    <property type="match status" value="1"/>
</dbReference>
<evidence type="ECO:0000313" key="4">
    <source>
        <dbReference type="EMBL" id="RYR06679.1"/>
    </source>
</evidence>
<keyword evidence="1" id="KW-0479">Metal-binding</keyword>
<dbReference type="GO" id="GO:0046872">
    <property type="term" value="F:metal ion binding"/>
    <property type="evidence" value="ECO:0007669"/>
    <property type="project" value="UniProtKB-KW"/>
</dbReference>
<dbReference type="InterPro" id="IPR050942">
    <property type="entry name" value="F-box_BR-signaling"/>
</dbReference>
<dbReference type="Proteomes" id="UP000289738">
    <property type="component" value="Chromosome B05"/>
</dbReference>
<dbReference type="InterPro" id="IPR005174">
    <property type="entry name" value="KIB1-4_b-propeller"/>
</dbReference>
<dbReference type="STRING" id="3818.A0A444YXL7"/>
<sequence length="633" mass="73531">MDEINRWADINEDLFKEISKRFHAYDDYIRLRLVCKEWSLKHPKIPNGNKIPWLLLPDETVKNYSYEDEEIHHLMQLGAADDETLDTCALEEKDIYHIMLSEMQSYNKFIRGSGHGWLIVQSISDGTIQMLNPFTNRSLDLPPVSTLPTIIDYQPDNHGDEYTMWDFRDIRITMDRDKTHRFQVEKVIINSSPEHDIENFMAVVIFGPNQRLAFYKPGNMRWVEFPTRDKEFNDVIFFQEKLYAINNDGQLYEFDTNTRAGLKGGIHETRPPSEIPVGPLRLKYLIGCTNGSLLMLTRYVDLPLGKELGTSKFDIHELKRNGKEWSTLDNLGDYILVIGYNSSIQISVPFLSKGNQIWFTNNQMELQSSFYDPVAQDIGIFDLDHGNFQRVLLDVKFFCPPKVKDAGEKWGFFQVVNHDIPPCILDEMLDGVRRFHEQDAERVFYNTNFNFYKALERRNNLDHVKKLALTPYLKDIDCAEEIFMLGHYYPPCPEPELTWGLSAHTDVGVVTVLLQDQVGRRQVFYENQWIDVAPIPGAFIINVGDMMQLITNDKFMSAKQRVFAQKVGPQVSTSCSLRKYVQDECPRMYGPIKELVTEESPPIYKEIKMLGLIKLAYTKKLDDDVSPLEHFRI</sequence>
<dbReference type="SUPFAM" id="SSF82171">
    <property type="entry name" value="DPP6 N-terminal domain-like"/>
    <property type="match status" value="1"/>
</dbReference>
<dbReference type="InterPro" id="IPR027443">
    <property type="entry name" value="IPNS-like_sf"/>
</dbReference>
<protein>
    <recommendedName>
        <fullName evidence="3">Fe2OG dioxygenase domain-containing protein</fullName>
    </recommendedName>
</protein>
<feature type="domain" description="Fe2OG dioxygenase" evidence="3">
    <location>
        <begin position="478"/>
        <end position="581"/>
    </location>
</feature>
<dbReference type="AlphaFoldDB" id="A0A444YXL7"/>
<gene>
    <name evidence="4" type="ORF">Ahy_B05g073980</name>
</gene>
<dbReference type="InterPro" id="IPR044861">
    <property type="entry name" value="IPNS-like_FE2OG_OXY"/>
</dbReference>
<dbReference type="Pfam" id="PF03478">
    <property type="entry name" value="Beta-prop_KIB1-4"/>
    <property type="match status" value="1"/>
</dbReference>
<dbReference type="InterPro" id="IPR005123">
    <property type="entry name" value="Oxoglu/Fe-dep_dioxygenase_dom"/>
</dbReference>